<keyword evidence="2" id="KW-0067">ATP-binding</keyword>
<proteinExistence type="predicted"/>
<name>A0AA42R3H0_ENTCL</name>
<evidence type="ECO:0000256" key="1">
    <source>
        <dbReference type="ARBA" id="ARBA00022741"/>
    </source>
</evidence>
<dbReference type="InterPro" id="IPR027417">
    <property type="entry name" value="P-loop_NTPase"/>
</dbReference>
<evidence type="ECO:0000313" key="4">
    <source>
        <dbReference type="EMBL" id="MDH1482726.1"/>
    </source>
</evidence>
<dbReference type="PANTHER" id="PTHR43581">
    <property type="entry name" value="ATP/GTP PHOSPHATASE"/>
    <property type="match status" value="1"/>
</dbReference>
<dbReference type="Pfam" id="PF13304">
    <property type="entry name" value="AAA_21"/>
    <property type="match status" value="1"/>
</dbReference>
<protein>
    <submittedName>
        <fullName evidence="4">AAA family ATPase</fullName>
    </submittedName>
</protein>
<dbReference type="EMBL" id="JAOCIY010000142">
    <property type="protein sequence ID" value="MDH1482726.1"/>
    <property type="molecule type" value="Genomic_DNA"/>
</dbReference>
<comment type="caution">
    <text evidence="4">The sequence shown here is derived from an EMBL/GenBank/DDBJ whole genome shotgun (WGS) entry which is preliminary data.</text>
</comment>
<dbReference type="AlphaFoldDB" id="A0AA42R3H0"/>
<dbReference type="PANTHER" id="PTHR43581:SF4">
    <property type="entry name" value="ATP_GTP PHOSPHATASE"/>
    <property type="match status" value="1"/>
</dbReference>
<dbReference type="SUPFAM" id="SSF52540">
    <property type="entry name" value="P-loop containing nucleoside triphosphate hydrolases"/>
    <property type="match status" value="1"/>
</dbReference>
<dbReference type="InterPro" id="IPR051396">
    <property type="entry name" value="Bact_Antivir_Def_Nuclease"/>
</dbReference>
<dbReference type="GO" id="GO:0005524">
    <property type="term" value="F:ATP binding"/>
    <property type="evidence" value="ECO:0007669"/>
    <property type="project" value="UniProtKB-KW"/>
</dbReference>
<reference evidence="4" key="1">
    <citation type="submission" date="2022-09" db="EMBL/GenBank/DDBJ databases">
        <title>Intensive care unit water sources are persistently colonized with multi-drug resistant bacteria and are the site of extensive horizontal gene transfer of antibiotic resistance genes.</title>
        <authorList>
            <person name="Diorio-Toth L."/>
        </authorList>
    </citation>
    <scope>NUCLEOTIDE SEQUENCE</scope>
    <source>
        <strain evidence="4">GD03711</strain>
    </source>
</reference>
<organism evidence="4 5">
    <name type="scientific">Enterobacter cloacae</name>
    <dbReference type="NCBI Taxonomy" id="550"/>
    <lineage>
        <taxon>Bacteria</taxon>
        <taxon>Pseudomonadati</taxon>
        <taxon>Pseudomonadota</taxon>
        <taxon>Gammaproteobacteria</taxon>
        <taxon>Enterobacterales</taxon>
        <taxon>Enterobacteriaceae</taxon>
        <taxon>Enterobacter</taxon>
        <taxon>Enterobacter cloacae complex</taxon>
    </lineage>
</organism>
<dbReference type="InterPro" id="IPR003959">
    <property type="entry name" value="ATPase_AAA_core"/>
</dbReference>
<dbReference type="SMART" id="SM00382">
    <property type="entry name" value="AAA"/>
    <property type="match status" value="1"/>
</dbReference>
<dbReference type="Gene3D" id="3.40.50.300">
    <property type="entry name" value="P-loop containing nucleotide triphosphate hydrolases"/>
    <property type="match status" value="1"/>
</dbReference>
<gene>
    <name evidence="4" type="ORF">N5E88_25040</name>
</gene>
<evidence type="ECO:0000256" key="2">
    <source>
        <dbReference type="ARBA" id="ARBA00022840"/>
    </source>
</evidence>
<keyword evidence="1" id="KW-0547">Nucleotide-binding</keyword>
<accession>A0AA42R3H0</accession>
<dbReference type="InterPro" id="IPR003593">
    <property type="entry name" value="AAA+_ATPase"/>
</dbReference>
<dbReference type="GO" id="GO:0016887">
    <property type="term" value="F:ATP hydrolysis activity"/>
    <property type="evidence" value="ECO:0007669"/>
    <property type="project" value="InterPro"/>
</dbReference>
<dbReference type="RefSeq" id="WP_280043761.1">
    <property type="nucleotide sequence ID" value="NZ_JAOCIY010000142.1"/>
</dbReference>
<sequence length="445" mass="50704">MKYRESQTDLSLRKWFSNSLEHALLRKVALEHGRLRSLSSFEIKIDYPLLAIAGRNGSGKSTLLAMIACAYHSVEDKHIMSGKKKPYYTFADFFIQHSDEVPQEGIAIGYHIAHNNWTPSKTLPTGKGIGRQIRFKKKGGKWNNYDKRVKRQVIFLGIERIVPHSEKSQSKSYAKLFIFNGHELGCENEIRENVGYILNKKYDDFKFVSHSRYRLPIVTHEGKTISGFNMGAGENALFEIFSILYSAEPGALIIVDEIELGLHAEAQVKLIERLKSASHKRKLQIIFTTHSDIIFGCIPDDARVYIENVNSKTIINTEISPEYAFGKLSSENSQELDVLVEDVVAAKLLSSVLPSNIRSRLQIEVIGSASSLSRQMAAIFQRGKKNKVITIFDGDQKRLYKDNLKCAHSMLEKNHEEFTQWFSENINYMPGDEWPEKWIISKNLG</sequence>
<dbReference type="Pfam" id="PF00005">
    <property type="entry name" value="ABC_tran"/>
    <property type="match status" value="1"/>
</dbReference>
<evidence type="ECO:0000313" key="5">
    <source>
        <dbReference type="Proteomes" id="UP001161707"/>
    </source>
</evidence>
<dbReference type="Proteomes" id="UP001161707">
    <property type="component" value="Unassembled WGS sequence"/>
</dbReference>
<evidence type="ECO:0000259" key="3">
    <source>
        <dbReference type="SMART" id="SM00382"/>
    </source>
</evidence>
<dbReference type="InterPro" id="IPR003439">
    <property type="entry name" value="ABC_transporter-like_ATP-bd"/>
</dbReference>
<feature type="domain" description="AAA+ ATPase" evidence="3">
    <location>
        <begin position="46"/>
        <end position="310"/>
    </location>
</feature>
<feature type="non-terminal residue" evidence="4">
    <location>
        <position position="445"/>
    </location>
</feature>